<dbReference type="AlphaFoldDB" id="A0A328A3C7"/>
<dbReference type="GO" id="GO:0003677">
    <property type="term" value="F:DNA binding"/>
    <property type="evidence" value="ECO:0007669"/>
    <property type="project" value="InterPro"/>
</dbReference>
<evidence type="ECO:0000256" key="2">
    <source>
        <dbReference type="SAM" id="Phobius"/>
    </source>
</evidence>
<accession>A0A328A3C7</accession>
<protein>
    <recommendedName>
        <fullName evidence="5">Helix-turn-helix domain-containing protein</fullName>
    </recommendedName>
</protein>
<organism evidence="3 4">
    <name type="scientific">Macrococcoides bohemicum</name>
    <dbReference type="NCBI Taxonomy" id="1903056"/>
    <lineage>
        <taxon>Bacteria</taxon>
        <taxon>Bacillati</taxon>
        <taxon>Bacillota</taxon>
        <taxon>Bacilli</taxon>
        <taxon>Bacillales</taxon>
        <taxon>Staphylococcaceae</taxon>
        <taxon>Macrococcoides</taxon>
    </lineage>
</organism>
<dbReference type="PANTHER" id="PTHR34475:SF1">
    <property type="entry name" value="CYTOSKELETON PROTEIN RODZ"/>
    <property type="match status" value="1"/>
</dbReference>
<keyword evidence="2" id="KW-0812">Transmembrane</keyword>
<dbReference type="PANTHER" id="PTHR34475">
    <property type="match status" value="1"/>
</dbReference>
<dbReference type="CDD" id="cd00093">
    <property type="entry name" value="HTH_XRE"/>
    <property type="match status" value="1"/>
</dbReference>
<evidence type="ECO:0000313" key="4">
    <source>
        <dbReference type="Proteomes" id="UP000249579"/>
    </source>
</evidence>
<feature type="compositionally biased region" description="Basic and acidic residues" evidence="1">
    <location>
        <begin position="146"/>
        <end position="158"/>
    </location>
</feature>
<name>A0A328A3C7_9STAP</name>
<gene>
    <name evidence="3" type="ORF">BHX94_08675</name>
</gene>
<dbReference type="InterPro" id="IPR010982">
    <property type="entry name" value="Lambda_DNA-bd_dom_sf"/>
</dbReference>
<proteinExistence type="predicted"/>
<sequence length="285" mass="33205">MKPIGQILRSKRESLGMTLIDLEKKVKIQKKYIEMIEKNEFDRLPNPDYTRGFIEKYAKAVNLNAENLLKEHQNELPTKKLSAKEASKLIKNTQTTRSTDQSVQKLLAWLLGIILIMFLIWLIFSQFIFTDKNSEWQAEDINKSRSVKVEKKTEEKPVASKTEQSSNEKRKEKENVKVEASTKLTYKNFDGANLAYEVESTEPLKLKIDSKIPTWVQIYDDKKKNYAYKETKRESFNIDEKVKNITLISGNSTSMEVYINDKKVSVPKEADNLITRTYFFKVINN</sequence>
<keyword evidence="2" id="KW-1133">Transmembrane helix</keyword>
<evidence type="ECO:0008006" key="5">
    <source>
        <dbReference type="Google" id="ProtNLM"/>
    </source>
</evidence>
<keyword evidence="2" id="KW-0472">Membrane</keyword>
<dbReference type="RefSeq" id="WP_111746112.1">
    <property type="nucleotide sequence ID" value="NZ_DALZDE010000002.1"/>
</dbReference>
<dbReference type="InterPro" id="IPR050400">
    <property type="entry name" value="Bact_Cytoskel_RodZ"/>
</dbReference>
<dbReference type="InterPro" id="IPR001387">
    <property type="entry name" value="Cro/C1-type_HTH"/>
</dbReference>
<dbReference type="Pfam" id="PF13413">
    <property type="entry name" value="HTH_25"/>
    <property type="match status" value="1"/>
</dbReference>
<evidence type="ECO:0000313" key="3">
    <source>
        <dbReference type="EMBL" id="RAK49041.1"/>
    </source>
</evidence>
<evidence type="ECO:0000256" key="1">
    <source>
        <dbReference type="SAM" id="MobiDB-lite"/>
    </source>
</evidence>
<feature type="compositionally biased region" description="Basic and acidic residues" evidence="1">
    <location>
        <begin position="166"/>
        <end position="175"/>
    </location>
</feature>
<feature type="transmembrane region" description="Helical" evidence="2">
    <location>
        <begin position="106"/>
        <end position="124"/>
    </location>
</feature>
<feature type="region of interest" description="Disordered" evidence="1">
    <location>
        <begin position="146"/>
        <end position="175"/>
    </location>
</feature>
<dbReference type="Gene3D" id="1.10.260.40">
    <property type="entry name" value="lambda repressor-like DNA-binding domains"/>
    <property type="match status" value="1"/>
</dbReference>
<dbReference type="EMBL" id="PZJG01000005">
    <property type="protein sequence ID" value="RAK49041.1"/>
    <property type="molecule type" value="Genomic_DNA"/>
</dbReference>
<dbReference type="OrthoDB" id="9797543at2"/>
<dbReference type="Proteomes" id="UP000249579">
    <property type="component" value="Unassembled WGS sequence"/>
</dbReference>
<dbReference type="SUPFAM" id="SSF47413">
    <property type="entry name" value="lambda repressor-like DNA-binding domains"/>
    <property type="match status" value="1"/>
</dbReference>
<reference evidence="3 4" key="1">
    <citation type="journal article" date="2018" name="Front. Microbiol.">
        <title>Description and Comparative Genomics of Macrococcus caseolyticus subsp. hominis subsp. nov., Macrococcus goetzii sp. nov., Macrococcus epidermidis sp. nov., and Macrococcus bohemicus sp. nov., Novel Macrococci From Human Clinical Material With Virulence Potential and Suspected Uptake of Foreign DNA by Natural Transformation.</title>
        <authorList>
            <person name="Maslanova I."/>
            <person name="Wertheimer Z."/>
            <person name="Sedlacek I."/>
            <person name="Svec P."/>
            <person name="Indrakova A."/>
            <person name="Kovarovic V."/>
            <person name="Schumann P."/>
            <person name="Sproer C."/>
            <person name="Kralova S."/>
            <person name="Sedo O."/>
            <person name="Kristofova L."/>
            <person name="Vrbovska V."/>
            <person name="Fuzik T."/>
            <person name="Petras P."/>
            <person name="Zdrahal Z."/>
            <person name="Ruzickova V."/>
            <person name="Doskar J."/>
            <person name="Pantucek R."/>
        </authorList>
    </citation>
    <scope>NUCLEOTIDE SEQUENCE [LARGE SCALE GENOMIC DNA]</scope>
    <source>
        <strain evidence="3 4">03/115</strain>
    </source>
</reference>
<comment type="caution">
    <text evidence="3">The sequence shown here is derived from an EMBL/GenBank/DDBJ whole genome shotgun (WGS) entry which is preliminary data.</text>
</comment>